<dbReference type="Pfam" id="PF00924">
    <property type="entry name" value="MS_channel_2nd"/>
    <property type="match status" value="1"/>
</dbReference>
<feature type="transmembrane region" description="Helical" evidence="7">
    <location>
        <begin position="25"/>
        <end position="48"/>
    </location>
</feature>
<dbReference type="SUPFAM" id="SSF50182">
    <property type="entry name" value="Sm-like ribonucleoproteins"/>
    <property type="match status" value="1"/>
</dbReference>
<feature type="transmembrane region" description="Helical" evidence="7">
    <location>
        <begin position="168"/>
        <end position="190"/>
    </location>
</feature>
<feature type="transmembrane region" description="Helical" evidence="7">
    <location>
        <begin position="99"/>
        <end position="120"/>
    </location>
</feature>
<feature type="transmembrane region" description="Helical" evidence="7">
    <location>
        <begin position="69"/>
        <end position="87"/>
    </location>
</feature>
<evidence type="ECO:0000256" key="1">
    <source>
        <dbReference type="ARBA" id="ARBA00004651"/>
    </source>
</evidence>
<keyword evidence="4 7" id="KW-0812">Transmembrane</keyword>
<dbReference type="InterPro" id="IPR011014">
    <property type="entry name" value="MscS_channel_TM-2"/>
</dbReference>
<evidence type="ECO:0000259" key="9">
    <source>
        <dbReference type="Pfam" id="PF21082"/>
    </source>
</evidence>
<evidence type="ECO:0000256" key="3">
    <source>
        <dbReference type="ARBA" id="ARBA00022475"/>
    </source>
</evidence>
<evidence type="ECO:0000256" key="7">
    <source>
        <dbReference type="SAM" id="Phobius"/>
    </source>
</evidence>
<evidence type="ECO:0000313" key="12">
    <source>
        <dbReference type="Proteomes" id="UP000318453"/>
    </source>
</evidence>
<dbReference type="Pfam" id="PF21088">
    <property type="entry name" value="MS_channel_1st"/>
    <property type="match status" value="1"/>
</dbReference>
<dbReference type="AlphaFoldDB" id="A0A5B8NLZ5"/>
<dbReference type="RefSeq" id="WP_146295985.1">
    <property type="nucleotide sequence ID" value="NZ_CP042326.1"/>
</dbReference>
<dbReference type="PANTHER" id="PTHR30566:SF25">
    <property type="entry name" value="INNER MEMBRANE PROTEIN"/>
    <property type="match status" value="1"/>
</dbReference>
<feature type="domain" description="Mechanosensitive ion channel transmembrane helices 2/3" evidence="10">
    <location>
        <begin position="148"/>
        <end position="187"/>
    </location>
</feature>
<reference evidence="11" key="1">
    <citation type="submission" date="2019-08" db="EMBL/GenBank/DDBJ databases">
        <title>Carotenoids and Carotenoid Binding Proteins in the Halophilic Cyanobacterium Euhalothece sp. ZM00.</title>
        <authorList>
            <person name="Cho S.M."/>
            <person name="Song J.Y."/>
            <person name="Park Y.-I."/>
        </authorList>
    </citation>
    <scope>NUCLEOTIDE SEQUENCE [LARGE SCALE GENOMIC DNA]</scope>
    <source>
        <strain evidence="11">Z-M001</strain>
    </source>
</reference>
<evidence type="ECO:0000256" key="2">
    <source>
        <dbReference type="ARBA" id="ARBA00008017"/>
    </source>
</evidence>
<dbReference type="GO" id="GO:0005886">
    <property type="term" value="C:plasma membrane"/>
    <property type="evidence" value="ECO:0007669"/>
    <property type="project" value="UniProtKB-SubCell"/>
</dbReference>
<dbReference type="GO" id="GO:0055085">
    <property type="term" value="P:transmembrane transport"/>
    <property type="evidence" value="ECO:0007669"/>
    <property type="project" value="InterPro"/>
</dbReference>
<feature type="domain" description="Mechanosensitive ion channel MscS C-terminal" evidence="9">
    <location>
        <begin position="261"/>
        <end position="346"/>
    </location>
</feature>
<dbReference type="InterPro" id="IPR049278">
    <property type="entry name" value="MS_channel_C"/>
</dbReference>
<dbReference type="InterPro" id="IPR023408">
    <property type="entry name" value="MscS_beta-dom_sf"/>
</dbReference>
<evidence type="ECO:0000256" key="5">
    <source>
        <dbReference type="ARBA" id="ARBA00022989"/>
    </source>
</evidence>
<evidence type="ECO:0000259" key="8">
    <source>
        <dbReference type="Pfam" id="PF00924"/>
    </source>
</evidence>
<dbReference type="Gene3D" id="2.30.30.60">
    <property type="match status" value="1"/>
</dbReference>
<dbReference type="InterPro" id="IPR010920">
    <property type="entry name" value="LSM_dom_sf"/>
</dbReference>
<keyword evidence="6 7" id="KW-0472">Membrane</keyword>
<dbReference type="SUPFAM" id="SSF82861">
    <property type="entry name" value="Mechanosensitive channel protein MscS (YggB), transmembrane region"/>
    <property type="match status" value="1"/>
</dbReference>
<keyword evidence="12" id="KW-1185">Reference proteome</keyword>
<keyword evidence="3" id="KW-1003">Cell membrane</keyword>
<dbReference type="Proteomes" id="UP000318453">
    <property type="component" value="Chromosome"/>
</dbReference>
<dbReference type="InterPro" id="IPR006685">
    <property type="entry name" value="MscS_channel_2nd"/>
</dbReference>
<dbReference type="Gene3D" id="1.10.287.1260">
    <property type="match status" value="1"/>
</dbReference>
<evidence type="ECO:0000256" key="4">
    <source>
        <dbReference type="ARBA" id="ARBA00022692"/>
    </source>
</evidence>
<sequence>MDHQFRETMEEFLQYEIFNNLVSEYLLALVILVVGFIIIKFILRNLILKRLKGWIVKSSIPFNNRLLKIFEAVILPLLYLGVLYISIRNLELHPIINQAIDAVILIFATFIGVRFIGKMIEYILTTYWLKGEDDETRQQSVAILSPALRIVTWTIGLIFLLGNLGFNISALIASLGVGGIAIALAAQGVFQELFSYFAILLDKPVKIGDFIIVGDLIGTVEHIGVKTTRLRSLSGEELILSNSDLTSSRIRNYKRMKERRIVFSIGVAYETTLEQLKAIPGYIEEIIKQTENTRFDRCHFHDYGDFSLNFEIVYYMTTPDYTAYMNAQQKINWEIKEIFEAQGIEIAYPTQVLYVNQSEPVTKTNLL</sequence>
<organism evidence="11 12">
    <name type="scientific">Euhalothece natronophila Z-M001</name>
    <dbReference type="NCBI Taxonomy" id="522448"/>
    <lineage>
        <taxon>Bacteria</taxon>
        <taxon>Bacillati</taxon>
        <taxon>Cyanobacteriota</taxon>
        <taxon>Cyanophyceae</taxon>
        <taxon>Oscillatoriophycideae</taxon>
        <taxon>Chroococcales</taxon>
        <taxon>Halothecacae</taxon>
        <taxon>Halothece cluster</taxon>
        <taxon>Euhalothece</taxon>
    </lineage>
</organism>
<dbReference type="PANTHER" id="PTHR30566">
    <property type="entry name" value="YNAI-RELATED MECHANOSENSITIVE ION CHANNEL"/>
    <property type="match status" value="1"/>
</dbReference>
<evidence type="ECO:0000313" key="11">
    <source>
        <dbReference type="EMBL" id="QDZ40302.1"/>
    </source>
</evidence>
<comment type="subcellular location">
    <subcellularLocation>
        <location evidence="1">Cell membrane</location>
        <topology evidence="1">Multi-pass membrane protein</topology>
    </subcellularLocation>
</comment>
<evidence type="ECO:0000256" key="6">
    <source>
        <dbReference type="ARBA" id="ARBA00023136"/>
    </source>
</evidence>
<accession>A0A5B8NLZ5</accession>
<protein>
    <submittedName>
        <fullName evidence="11">Mechanosensitive ion channel family protein</fullName>
    </submittedName>
</protein>
<dbReference type="SUPFAM" id="SSF82689">
    <property type="entry name" value="Mechanosensitive channel protein MscS (YggB), C-terminal domain"/>
    <property type="match status" value="1"/>
</dbReference>
<dbReference type="InterPro" id="IPR011066">
    <property type="entry name" value="MscS_channel_C_sf"/>
</dbReference>
<name>A0A5B8NLZ5_9CHRO</name>
<keyword evidence="5 7" id="KW-1133">Transmembrane helix</keyword>
<proteinExistence type="inferred from homology"/>
<dbReference type="Pfam" id="PF21082">
    <property type="entry name" value="MS_channel_3rd"/>
    <property type="match status" value="1"/>
</dbReference>
<dbReference type="KEGG" id="enn:FRE64_10250"/>
<dbReference type="EMBL" id="CP042326">
    <property type="protein sequence ID" value="QDZ40302.1"/>
    <property type="molecule type" value="Genomic_DNA"/>
</dbReference>
<feature type="transmembrane region" description="Helical" evidence="7">
    <location>
        <begin position="141"/>
        <end position="162"/>
    </location>
</feature>
<dbReference type="OrthoDB" id="9809206at2"/>
<feature type="domain" description="Mechanosensitive ion channel MscS" evidence="8">
    <location>
        <begin position="189"/>
        <end position="255"/>
    </location>
</feature>
<gene>
    <name evidence="11" type="ORF">FRE64_10250</name>
</gene>
<evidence type="ECO:0000259" key="10">
    <source>
        <dbReference type="Pfam" id="PF21088"/>
    </source>
</evidence>
<dbReference type="InterPro" id="IPR049142">
    <property type="entry name" value="MS_channel_1st"/>
</dbReference>
<comment type="similarity">
    <text evidence="2">Belongs to the MscS (TC 1.A.23) family.</text>
</comment>
<dbReference type="Gene3D" id="3.30.70.100">
    <property type="match status" value="1"/>
</dbReference>